<dbReference type="EMBL" id="ATIT01000021">
    <property type="protein sequence ID" value="EPI16186.1"/>
    <property type="molecule type" value="Genomic_DNA"/>
</dbReference>
<evidence type="ECO:0000313" key="1">
    <source>
        <dbReference type="EMBL" id="EPI16186.1"/>
    </source>
</evidence>
<comment type="caution">
    <text evidence="1">The sequence shown here is derived from an EMBL/GenBank/DDBJ whole genome shotgun (WGS) entry which is preliminary data.</text>
</comment>
<sequence>MYKERLGTYRKSIKIRNKAFTKKETHAIITNNETDCTKETRK</sequence>
<name>A0AB73AD12_ENTFC</name>
<evidence type="ECO:0000313" key="2">
    <source>
        <dbReference type="Proteomes" id="UP000014622"/>
    </source>
</evidence>
<protein>
    <submittedName>
        <fullName evidence="1">Uncharacterized protein</fullName>
    </submittedName>
</protein>
<dbReference type="AlphaFoldDB" id="A0AB73AD12"/>
<dbReference type="Proteomes" id="UP000014622">
    <property type="component" value="Unassembled WGS sequence"/>
</dbReference>
<reference evidence="1 2" key="1">
    <citation type="submission" date="2013-06" db="EMBL/GenBank/DDBJ databases">
        <authorList>
            <person name="Weinstock G."/>
            <person name="Sodergren E."/>
            <person name="Lobos E.A."/>
            <person name="Fulton L."/>
            <person name="Fulton R."/>
            <person name="Courtney L."/>
            <person name="Fronick C."/>
            <person name="O'Laughlin M."/>
            <person name="Godfrey J."/>
            <person name="Wilson R.M."/>
            <person name="Miner T."/>
            <person name="Farmer C."/>
            <person name="Delehaunty K."/>
            <person name="Cordes M."/>
            <person name="Minx P."/>
            <person name="Tomlinson C."/>
            <person name="Chen J."/>
            <person name="Wollam A."/>
            <person name="Pepin K.H."/>
            <person name="Bhonagiri V."/>
            <person name="Zhang X."/>
            <person name="Warren W."/>
            <person name="Mitreva M."/>
            <person name="Mardis E.R."/>
            <person name="Wilson R.K."/>
        </authorList>
    </citation>
    <scope>NUCLEOTIDE SEQUENCE [LARGE SCALE GENOMIC DNA]</scope>
    <source>
        <strain evidence="1 2">SD2A-2</strain>
    </source>
</reference>
<gene>
    <name evidence="1" type="ORF">D356_00168</name>
</gene>
<accession>A0AB73AD12</accession>
<proteinExistence type="predicted"/>
<organism evidence="1 2">
    <name type="scientific">Enterococcus faecium SD2A-2</name>
    <dbReference type="NCBI Taxonomy" id="1244154"/>
    <lineage>
        <taxon>Bacteria</taxon>
        <taxon>Bacillati</taxon>
        <taxon>Bacillota</taxon>
        <taxon>Bacilli</taxon>
        <taxon>Lactobacillales</taxon>
        <taxon>Enterococcaceae</taxon>
        <taxon>Enterococcus</taxon>
    </lineage>
</organism>